<feature type="transmembrane region" description="Helical" evidence="6">
    <location>
        <begin position="465"/>
        <end position="487"/>
    </location>
</feature>
<feature type="transmembrane region" description="Helical" evidence="6">
    <location>
        <begin position="125"/>
        <end position="146"/>
    </location>
</feature>
<accession>A0A1C7IGZ2</accession>
<evidence type="ECO:0000256" key="1">
    <source>
        <dbReference type="ARBA" id="ARBA00004651"/>
    </source>
</evidence>
<dbReference type="GO" id="GO:0005886">
    <property type="term" value="C:plasma membrane"/>
    <property type="evidence" value="ECO:0007669"/>
    <property type="project" value="UniProtKB-SubCell"/>
</dbReference>
<protein>
    <recommendedName>
        <fullName evidence="9">O-antigen/teichoic acid export membrane protein</fullName>
    </recommendedName>
</protein>
<sequence length="514" mass="58066">MDTVKIMSRQKNSIYNLVWGIVGNIITSIVAIIIPRLFIVNYGSEINGLLASIRQIYVYLTLLEVGVGDASIVALYGPIAKSDHQSVNKILAATDHYYKRIGGIYAISIIILGVVYPLFLNTTVPYPICFGVIVLQGSGSVISYLVQGKYNMLLRVDNRSYVTSNVGTITSVLTDGSRIYLLLHGKSIIAVQTTYFIFNLLKMIYIGWYIKKNYPWLDLHVKPDFQAVSQKTAVFIHQISALVFSHTDILILTFVCGLKTVSIYSLYATIYGMIDNIVTITSNSVQAAMGQIFHSDKKKYLDLQESFETYYLALVFSLFAIATIFVIPFMRLYTVGADINYIDRKLPILFVTYKLLNYGRITSNNIIGFSGAFKETQWRAWLETIINLVVSFLCVFKLGIYGVLLGTIVALLYRANDIIIFANCRLLKRSAWGTYRRWITNIIVFCLIVMIGVDIPLQMDTYLSLILNALWVSILVTIVFFGVSSLIEVKARKIAQTYLKNIVSKMLKFRSDNR</sequence>
<keyword evidence="5 6" id="KW-0472">Membrane</keyword>
<evidence type="ECO:0000313" key="7">
    <source>
        <dbReference type="EMBL" id="ANU77709.1"/>
    </source>
</evidence>
<evidence type="ECO:0000256" key="2">
    <source>
        <dbReference type="ARBA" id="ARBA00022475"/>
    </source>
</evidence>
<comment type="subcellular location">
    <subcellularLocation>
        <location evidence="1">Cell membrane</location>
        <topology evidence="1">Multi-pass membrane protein</topology>
    </subcellularLocation>
</comment>
<evidence type="ECO:0000313" key="8">
    <source>
        <dbReference type="Proteomes" id="UP000092574"/>
    </source>
</evidence>
<dbReference type="PANTHER" id="PTHR30250:SF11">
    <property type="entry name" value="O-ANTIGEN TRANSPORTER-RELATED"/>
    <property type="match status" value="1"/>
</dbReference>
<gene>
    <name evidence="7" type="ORF">A4V09_19340</name>
</gene>
<keyword evidence="4 6" id="KW-1133">Transmembrane helix</keyword>
<feature type="transmembrane region" description="Helical" evidence="6">
    <location>
        <begin position="97"/>
        <end position="119"/>
    </location>
</feature>
<dbReference type="InterPro" id="IPR050833">
    <property type="entry name" value="Poly_Biosynth_Transport"/>
</dbReference>
<dbReference type="Proteomes" id="UP000092574">
    <property type="component" value="Chromosome"/>
</dbReference>
<evidence type="ECO:0000256" key="5">
    <source>
        <dbReference type="ARBA" id="ARBA00023136"/>
    </source>
</evidence>
<dbReference type="OrthoDB" id="8609648at2"/>
<dbReference type="EMBL" id="CP015405">
    <property type="protein sequence ID" value="ANU77709.1"/>
    <property type="molecule type" value="Genomic_DNA"/>
</dbReference>
<dbReference type="STRING" id="1796616.A4V09_19340"/>
<keyword evidence="2" id="KW-1003">Cell membrane</keyword>
<feature type="transmembrane region" description="Helical" evidence="6">
    <location>
        <begin position="434"/>
        <end position="453"/>
    </location>
</feature>
<feature type="transmembrane region" description="Helical" evidence="6">
    <location>
        <begin position="56"/>
        <end position="76"/>
    </location>
</feature>
<evidence type="ECO:0000256" key="4">
    <source>
        <dbReference type="ARBA" id="ARBA00022989"/>
    </source>
</evidence>
<proteinExistence type="predicted"/>
<keyword evidence="8" id="KW-1185">Reference proteome</keyword>
<dbReference type="AlphaFoldDB" id="A0A1C7IGZ2"/>
<dbReference type="RefSeq" id="WP_084043684.1">
    <property type="nucleotide sequence ID" value="NZ_CP015405.2"/>
</dbReference>
<dbReference type="KEGG" id="byl:A4V09_19340"/>
<feature type="transmembrane region" description="Helical" evidence="6">
    <location>
        <begin position="309"/>
        <end position="330"/>
    </location>
</feature>
<feature type="transmembrane region" description="Helical" evidence="6">
    <location>
        <begin position="249"/>
        <end position="267"/>
    </location>
</feature>
<name>A0A1C7IGZ2_9FIRM</name>
<organism evidence="7 8">
    <name type="scientific">Blautia pseudococcoides</name>
    <dbReference type="NCBI Taxonomy" id="1796616"/>
    <lineage>
        <taxon>Bacteria</taxon>
        <taxon>Bacillati</taxon>
        <taxon>Bacillota</taxon>
        <taxon>Clostridia</taxon>
        <taxon>Lachnospirales</taxon>
        <taxon>Lachnospiraceae</taxon>
        <taxon>Blautia</taxon>
    </lineage>
</organism>
<evidence type="ECO:0000256" key="6">
    <source>
        <dbReference type="SAM" id="Phobius"/>
    </source>
</evidence>
<evidence type="ECO:0008006" key="9">
    <source>
        <dbReference type="Google" id="ProtNLM"/>
    </source>
</evidence>
<feature type="transmembrane region" description="Helical" evidence="6">
    <location>
        <begin position="188"/>
        <end position="210"/>
    </location>
</feature>
<reference evidence="7" key="1">
    <citation type="submission" date="2017-04" db="EMBL/GenBank/DDBJ databases">
        <title>Complete Genome Sequences of Twelve Strains of a Stable Defined Moderately Diverse Mouse Microbiota 2 (sDMDMm2).</title>
        <authorList>
            <person name="Uchimura Y."/>
            <person name="Wyss M."/>
            <person name="Brugiroux S."/>
            <person name="Limenitakis J.P."/>
            <person name="Stecher B."/>
            <person name="McCoy K.D."/>
            <person name="Macpherson A.J."/>
        </authorList>
    </citation>
    <scope>NUCLEOTIDE SEQUENCE</scope>
    <source>
        <strain evidence="7">YL58</strain>
    </source>
</reference>
<feature type="transmembrane region" description="Helical" evidence="6">
    <location>
        <begin position="385"/>
        <end position="413"/>
    </location>
</feature>
<evidence type="ECO:0000256" key="3">
    <source>
        <dbReference type="ARBA" id="ARBA00022692"/>
    </source>
</evidence>
<feature type="transmembrane region" description="Helical" evidence="6">
    <location>
        <begin position="14"/>
        <end position="36"/>
    </location>
</feature>
<dbReference type="PANTHER" id="PTHR30250">
    <property type="entry name" value="PST FAMILY PREDICTED COLANIC ACID TRANSPORTER"/>
    <property type="match status" value="1"/>
</dbReference>
<keyword evidence="3 6" id="KW-0812">Transmembrane</keyword>